<accession>A0A1J1J2Y6</accession>
<sequence>MERKSKIRIMNQNRNICHEIKMTKLHLQLILHPYPGDKWFSMSHLESPVPDDCAMVMKRNLCALQTTKDSFLAFCRLQSSVPFSSDAF</sequence>
<gene>
    <name evidence="1" type="ORF">CLUMA_CG018115</name>
</gene>
<evidence type="ECO:0000313" key="2">
    <source>
        <dbReference type="Proteomes" id="UP000183832"/>
    </source>
</evidence>
<organism evidence="1 2">
    <name type="scientific">Clunio marinus</name>
    <dbReference type="NCBI Taxonomy" id="568069"/>
    <lineage>
        <taxon>Eukaryota</taxon>
        <taxon>Metazoa</taxon>
        <taxon>Ecdysozoa</taxon>
        <taxon>Arthropoda</taxon>
        <taxon>Hexapoda</taxon>
        <taxon>Insecta</taxon>
        <taxon>Pterygota</taxon>
        <taxon>Neoptera</taxon>
        <taxon>Endopterygota</taxon>
        <taxon>Diptera</taxon>
        <taxon>Nematocera</taxon>
        <taxon>Chironomoidea</taxon>
        <taxon>Chironomidae</taxon>
        <taxon>Clunio</taxon>
    </lineage>
</organism>
<proteinExistence type="predicted"/>
<dbReference type="EMBL" id="CVRI01000064">
    <property type="protein sequence ID" value="CRL05233.1"/>
    <property type="molecule type" value="Genomic_DNA"/>
</dbReference>
<keyword evidence="2" id="KW-1185">Reference proteome</keyword>
<evidence type="ECO:0000313" key="1">
    <source>
        <dbReference type="EMBL" id="CRL05233.1"/>
    </source>
</evidence>
<dbReference type="Proteomes" id="UP000183832">
    <property type="component" value="Unassembled WGS sequence"/>
</dbReference>
<reference evidence="1 2" key="1">
    <citation type="submission" date="2015-04" db="EMBL/GenBank/DDBJ databases">
        <authorList>
            <person name="Syromyatnikov M.Y."/>
            <person name="Popov V.N."/>
        </authorList>
    </citation>
    <scope>NUCLEOTIDE SEQUENCE [LARGE SCALE GENOMIC DNA]</scope>
</reference>
<protein>
    <submittedName>
        <fullName evidence="1">CLUMA_CG018115, isoform A</fullName>
    </submittedName>
</protein>
<dbReference type="AlphaFoldDB" id="A0A1J1J2Y6"/>
<name>A0A1J1J2Y6_9DIPT</name>